<dbReference type="InterPro" id="IPR000531">
    <property type="entry name" value="Beta-barrel_TonB"/>
</dbReference>
<keyword evidence="16" id="KW-0675">Receptor</keyword>
<dbReference type="InterPro" id="IPR039426">
    <property type="entry name" value="TonB-dep_rcpt-like"/>
</dbReference>
<keyword evidence="5 11" id="KW-0812">Transmembrane</keyword>
<dbReference type="Gene3D" id="2.40.170.20">
    <property type="entry name" value="TonB-dependent receptor, beta-barrel domain"/>
    <property type="match status" value="1"/>
</dbReference>
<dbReference type="InterPro" id="IPR012910">
    <property type="entry name" value="Plug_dom"/>
</dbReference>
<feature type="chain" id="PRO_5001949075" evidence="13">
    <location>
        <begin position="25"/>
        <end position="783"/>
    </location>
</feature>
<keyword evidence="4" id="KW-0410">Iron transport</keyword>
<name>A0A099KSS6_COLPS</name>
<keyword evidence="6" id="KW-0408">Iron</keyword>
<organism evidence="16 17">
    <name type="scientific">Colwellia psychrerythraea</name>
    <name type="common">Vibrio psychroerythus</name>
    <dbReference type="NCBI Taxonomy" id="28229"/>
    <lineage>
        <taxon>Bacteria</taxon>
        <taxon>Pseudomonadati</taxon>
        <taxon>Pseudomonadota</taxon>
        <taxon>Gammaproteobacteria</taxon>
        <taxon>Alteromonadales</taxon>
        <taxon>Colwelliaceae</taxon>
        <taxon>Colwellia</taxon>
    </lineage>
</organism>
<comment type="similarity">
    <text evidence="11 12">Belongs to the TonB-dependent receptor family.</text>
</comment>
<evidence type="ECO:0000256" key="13">
    <source>
        <dbReference type="SAM" id="SignalP"/>
    </source>
</evidence>
<dbReference type="PANTHER" id="PTHR32552:SF81">
    <property type="entry name" value="TONB-DEPENDENT OUTER MEMBRANE RECEPTOR"/>
    <property type="match status" value="1"/>
</dbReference>
<evidence type="ECO:0000256" key="9">
    <source>
        <dbReference type="ARBA" id="ARBA00023136"/>
    </source>
</evidence>
<evidence type="ECO:0000256" key="6">
    <source>
        <dbReference type="ARBA" id="ARBA00023004"/>
    </source>
</evidence>
<evidence type="ECO:0000256" key="4">
    <source>
        <dbReference type="ARBA" id="ARBA00022496"/>
    </source>
</evidence>
<evidence type="ECO:0000256" key="10">
    <source>
        <dbReference type="ARBA" id="ARBA00023237"/>
    </source>
</evidence>
<dbReference type="RefSeq" id="WP_052093638.1">
    <property type="nucleotide sequence ID" value="NZ_JQEC01000021.1"/>
</dbReference>
<evidence type="ECO:0000256" key="8">
    <source>
        <dbReference type="ARBA" id="ARBA00023077"/>
    </source>
</evidence>
<evidence type="ECO:0000256" key="5">
    <source>
        <dbReference type="ARBA" id="ARBA00022692"/>
    </source>
</evidence>
<evidence type="ECO:0000259" key="14">
    <source>
        <dbReference type="Pfam" id="PF00593"/>
    </source>
</evidence>
<keyword evidence="7" id="KW-0406">Ion transport</keyword>
<evidence type="ECO:0000313" key="17">
    <source>
        <dbReference type="Proteomes" id="UP000029868"/>
    </source>
</evidence>
<dbReference type="Proteomes" id="UP000029868">
    <property type="component" value="Unassembled WGS sequence"/>
</dbReference>
<keyword evidence="3 11" id="KW-1134">Transmembrane beta strand</keyword>
<evidence type="ECO:0000313" key="16">
    <source>
        <dbReference type="EMBL" id="KGJ93829.1"/>
    </source>
</evidence>
<dbReference type="GO" id="GO:0009279">
    <property type="term" value="C:cell outer membrane"/>
    <property type="evidence" value="ECO:0007669"/>
    <property type="project" value="UniProtKB-SubCell"/>
</dbReference>
<evidence type="ECO:0000256" key="2">
    <source>
        <dbReference type="ARBA" id="ARBA00022448"/>
    </source>
</evidence>
<dbReference type="PATRIC" id="fig|28229.3.peg.2007"/>
<dbReference type="GO" id="GO:0006826">
    <property type="term" value="P:iron ion transport"/>
    <property type="evidence" value="ECO:0007669"/>
    <property type="project" value="UniProtKB-KW"/>
</dbReference>
<keyword evidence="2 11" id="KW-0813">Transport</keyword>
<dbReference type="PROSITE" id="PS52016">
    <property type="entry name" value="TONB_DEPENDENT_REC_3"/>
    <property type="match status" value="1"/>
</dbReference>
<keyword evidence="8 12" id="KW-0798">TonB box</keyword>
<feature type="domain" description="TonB-dependent receptor-like beta-barrel" evidence="14">
    <location>
        <begin position="295"/>
        <end position="740"/>
    </location>
</feature>
<evidence type="ECO:0000256" key="3">
    <source>
        <dbReference type="ARBA" id="ARBA00022452"/>
    </source>
</evidence>
<comment type="caution">
    <text evidence="16">The sequence shown here is derived from an EMBL/GenBank/DDBJ whole genome shotgun (WGS) entry which is preliminary data.</text>
</comment>
<evidence type="ECO:0000256" key="1">
    <source>
        <dbReference type="ARBA" id="ARBA00004571"/>
    </source>
</evidence>
<evidence type="ECO:0000256" key="11">
    <source>
        <dbReference type="PROSITE-ProRule" id="PRU01360"/>
    </source>
</evidence>
<dbReference type="AlphaFoldDB" id="A0A099KSS6"/>
<dbReference type="Pfam" id="PF07715">
    <property type="entry name" value="Plug"/>
    <property type="match status" value="1"/>
</dbReference>
<comment type="subcellular location">
    <subcellularLocation>
        <location evidence="1 11">Cell outer membrane</location>
        <topology evidence="1 11">Multi-pass membrane protein</topology>
    </subcellularLocation>
</comment>
<protein>
    <submittedName>
        <fullName evidence="16">TonB-dependent receptor plug</fullName>
    </submittedName>
</protein>
<evidence type="ECO:0000256" key="7">
    <source>
        <dbReference type="ARBA" id="ARBA00023065"/>
    </source>
</evidence>
<proteinExistence type="inferred from homology"/>
<reference evidence="16 17" key="1">
    <citation type="submission" date="2014-08" db="EMBL/GenBank/DDBJ databases">
        <title>Genomic and Phenotypic Diversity of Colwellia psychrerythraea strains from Disparate Marine Basins.</title>
        <authorList>
            <person name="Techtmann S.M."/>
            <person name="Stelling S.C."/>
            <person name="Utturkar S.M."/>
            <person name="Alshibli N."/>
            <person name="Harris A."/>
            <person name="Brown S.D."/>
            <person name="Hazen T.C."/>
        </authorList>
    </citation>
    <scope>NUCLEOTIDE SEQUENCE [LARGE SCALE GENOMIC DNA]</scope>
    <source>
        <strain evidence="16 17">GAB14E</strain>
    </source>
</reference>
<dbReference type="Pfam" id="PF00593">
    <property type="entry name" value="TonB_dep_Rec_b-barrel"/>
    <property type="match status" value="1"/>
</dbReference>
<evidence type="ECO:0000259" key="15">
    <source>
        <dbReference type="Pfam" id="PF07715"/>
    </source>
</evidence>
<accession>A0A099KSS6</accession>
<dbReference type="EMBL" id="JQEC01000021">
    <property type="protein sequence ID" value="KGJ93829.1"/>
    <property type="molecule type" value="Genomic_DNA"/>
</dbReference>
<dbReference type="OrthoDB" id="7051185at2"/>
<keyword evidence="10 11" id="KW-0998">Cell outer membrane</keyword>
<keyword evidence="9 11" id="KW-0472">Membrane</keyword>
<evidence type="ECO:0000256" key="12">
    <source>
        <dbReference type="RuleBase" id="RU003357"/>
    </source>
</evidence>
<feature type="domain" description="TonB-dependent receptor plug" evidence="15">
    <location>
        <begin position="44"/>
        <end position="149"/>
    </location>
</feature>
<dbReference type="SUPFAM" id="SSF56935">
    <property type="entry name" value="Porins"/>
    <property type="match status" value="1"/>
</dbReference>
<sequence length="783" mass="86591">MKNLTIKSIFTLSACALAINAATAQEHVALEVIEVTAQKRPENAQDTPISMNVLSSDDLKEKSIEKIDDLQYSVPNLHMTETGISTQMFIRGIGTGNNQGFEQSVGQYIDGIHYGRQQLLRMPFLDLERIEVLKGPQSIMFGKNSVAGALNLSSAKPTQDTEIHLGVQYQPTIGATEFTGMVSGALTDTLSARLAVRDYSEDGYIDNTFKDRDETIRDESAVRLSLLWEPSDTMNFLFKVERDDFDGNGRQIEVIRDEPALDGYPIPGATFSQILGALGHPNAITESELNYERQADAEESNSNSLNNATLTANFQLGDYTLTSVSGFVSYDFVETCDCDYTAAPIFSVFIDEEYRQLSQEIRLVSPIGEKFDWLGGLFYQTSELGFDDNINIPSNSVLGLVSGGALAPMTGQAAGRNYQLDTDMWSAFFQGRYHFTDALTLTLGARFTSEEKTSSRVMNITDLNSGEITQDPMSPALFDAVFGIQSEQSPLSPQGHNLTGTRDENSFTPLINVSYKIANNVMTYASATTGFKAGGFDARANNVNSWEFEEEEATAYELGIKSLILDDTLEINLALYRTEYDNLQVSQFDGVLGFNVGNAKETVVQGVEVEGRWILHDGLSMQYGIAYLDHEYIDFTNGNCHSRQVPDGDIGADGNQLCDYTGKSGQFTPKITASIGFDYFTDISFLGFEYFRTTLGLYHSAKQNVDVNLNPLYEVDSYNKVDMRIALESEKWNIALFAKNMTNAEVLTYVGNNPLSGSTFGTDTFYGFVDRPAVYGIQVDYNF</sequence>
<feature type="signal peptide" evidence="13">
    <location>
        <begin position="1"/>
        <end position="24"/>
    </location>
</feature>
<dbReference type="PANTHER" id="PTHR32552">
    <property type="entry name" value="FERRICHROME IRON RECEPTOR-RELATED"/>
    <property type="match status" value="1"/>
</dbReference>
<dbReference type="InterPro" id="IPR036942">
    <property type="entry name" value="Beta-barrel_TonB_sf"/>
</dbReference>
<keyword evidence="13" id="KW-0732">Signal</keyword>
<gene>
    <name evidence="16" type="ORF">GAB14E_2384</name>
</gene>